<keyword evidence="2" id="KW-0433">Leucine-rich repeat</keyword>
<evidence type="ECO:0000256" key="8">
    <source>
        <dbReference type="ARBA" id="ARBA00023170"/>
    </source>
</evidence>
<keyword evidence="13" id="KW-1185">Reference proteome</keyword>
<dbReference type="PANTHER" id="PTHR48063:SF112">
    <property type="entry name" value="RECEPTOR LIKE PROTEIN 30-LIKE"/>
    <property type="match status" value="1"/>
</dbReference>
<keyword evidence="3" id="KW-0812">Transmembrane</keyword>
<name>A0AAV8S6V0_9ROSI</name>
<evidence type="ECO:0000256" key="5">
    <source>
        <dbReference type="ARBA" id="ARBA00022737"/>
    </source>
</evidence>
<evidence type="ECO:0000313" key="12">
    <source>
        <dbReference type="EMBL" id="KAJ8747773.1"/>
    </source>
</evidence>
<gene>
    <name evidence="12" type="ORF">K2173_011425</name>
</gene>
<sequence length="200" mass="22336">MMLLKSLLLLLQGRGSNACLEEERVALLQLKASFNCKYSSESYGMNIWRKDVDCCTWDGVSCNATTGRVYQLSLDGSRDGECADNWYFNASMFLPFQELQSLHFRDNFVVCCVKSIEELQKLRNLENLDLSGNDLNNNVLPLLRGLHSLKTLDISSTQLKGSINIKDIKGQSNISVLRLNGGVYSGSSFQVESLKAFSSL</sequence>
<evidence type="ECO:0000256" key="4">
    <source>
        <dbReference type="ARBA" id="ARBA00022729"/>
    </source>
</evidence>
<dbReference type="PANTHER" id="PTHR48063">
    <property type="entry name" value="LRR RECEPTOR-LIKE KINASE"/>
    <property type="match status" value="1"/>
</dbReference>
<proteinExistence type="predicted"/>
<evidence type="ECO:0000256" key="2">
    <source>
        <dbReference type="ARBA" id="ARBA00022614"/>
    </source>
</evidence>
<feature type="signal peptide" evidence="10">
    <location>
        <begin position="1"/>
        <end position="18"/>
    </location>
</feature>
<dbReference type="InterPro" id="IPR046956">
    <property type="entry name" value="RLP23-like"/>
</dbReference>
<evidence type="ECO:0000313" key="13">
    <source>
        <dbReference type="Proteomes" id="UP001159364"/>
    </source>
</evidence>
<reference evidence="12 13" key="1">
    <citation type="submission" date="2021-09" db="EMBL/GenBank/DDBJ databases">
        <title>Genomic insights and catalytic innovation underlie evolution of tropane alkaloids biosynthesis.</title>
        <authorList>
            <person name="Wang Y.-J."/>
            <person name="Tian T."/>
            <person name="Huang J.-P."/>
            <person name="Huang S.-X."/>
        </authorList>
    </citation>
    <scope>NUCLEOTIDE SEQUENCE [LARGE SCALE GENOMIC DNA]</scope>
    <source>
        <strain evidence="12">KIB-2018</strain>
        <tissue evidence="12">Leaf</tissue>
    </source>
</reference>
<keyword evidence="7" id="KW-0472">Membrane</keyword>
<dbReference type="SUPFAM" id="SSF52058">
    <property type="entry name" value="L domain-like"/>
    <property type="match status" value="1"/>
</dbReference>
<comment type="caution">
    <text evidence="12">The sequence shown here is derived from an EMBL/GenBank/DDBJ whole genome shotgun (WGS) entry which is preliminary data.</text>
</comment>
<keyword evidence="5" id="KW-0677">Repeat</keyword>
<comment type="subcellular location">
    <subcellularLocation>
        <location evidence="1">Membrane</location>
        <topology evidence="1">Single-pass type I membrane protein</topology>
    </subcellularLocation>
</comment>
<feature type="domain" description="Leucine-rich repeat-containing N-terminal plant-type" evidence="11">
    <location>
        <begin position="21"/>
        <end position="63"/>
    </location>
</feature>
<dbReference type="InterPro" id="IPR032675">
    <property type="entry name" value="LRR_dom_sf"/>
</dbReference>
<protein>
    <recommendedName>
        <fullName evidence="11">Leucine-rich repeat-containing N-terminal plant-type domain-containing protein</fullName>
    </recommendedName>
</protein>
<evidence type="ECO:0000256" key="3">
    <source>
        <dbReference type="ARBA" id="ARBA00022692"/>
    </source>
</evidence>
<dbReference type="Gene3D" id="3.80.10.10">
    <property type="entry name" value="Ribonuclease Inhibitor"/>
    <property type="match status" value="1"/>
</dbReference>
<dbReference type="InterPro" id="IPR013210">
    <property type="entry name" value="LRR_N_plant-typ"/>
</dbReference>
<evidence type="ECO:0000256" key="7">
    <source>
        <dbReference type="ARBA" id="ARBA00023136"/>
    </source>
</evidence>
<feature type="chain" id="PRO_5043552443" description="Leucine-rich repeat-containing N-terminal plant-type domain-containing protein" evidence="10">
    <location>
        <begin position="19"/>
        <end position="200"/>
    </location>
</feature>
<accession>A0AAV8S6V0</accession>
<evidence type="ECO:0000256" key="6">
    <source>
        <dbReference type="ARBA" id="ARBA00022989"/>
    </source>
</evidence>
<evidence type="ECO:0000256" key="1">
    <source>
        <dbReference type="ARBA" id="ARBA00004479"/>
    </source>
</evidence>
<dbReference type="Pfam" id="PF08263">
    <property type="entry name" value="LRRNT_2"/>
    <property type="match status" value="1"/>
</dbReference>
<dbReference type="GO" id="GO:0016020">
    <property type="term" value="C:membrane"/>
    <property type="evidence" value="ECO:0007669"/>
    <property type="project" value="UniProtKB-SubCell"/>
</dbReference>
<keyword evidence="9" id="KW-0325">Glycoprotein</keyword>
<keyword evidence="8" id="KW-0675">Receptor</keyword>
<dbReference type="EMBL" id="JAIWQS010000084">
    <property type="protein sequence ID" value="KAJ8747773.1"/>
    <property type="molecule type" value="Genomic_DNA"/>
</dbReference>
<keyword evidence="6" id="KW-1133">Transmembrane helix</keyword>
<evidence type="ECO:0000259" key="11">
    <source>
        <dbReference type="Pfam" id="PF08263"/>
    </source>
</evidence>
<dbReference type="AlphaFoldDB" id="A0AAV8S6V0"/>
<keyword evidence="4 10" id="KW-0732">Signal</keyword>
<evidence type="ECO:0000256" key="10">
    <source>
        <dbReference type="SAM" id="SignalP"/>
    </source>
</evidence>
<evidence type="ECO:0000256" key="9">
    <source>
        <dbReference type="ARBA" id="ARBA00023180"/>
    </source>
</evidence>
<organism evidence="12 13">
    <name type="scientific">Erythroxylum novogranatense</name>
    <dbReference type="NCBI Taxonomy" id="1862640"/>
    <lineage>
        <taxon>Eukaryota</taxon>
        <taxon>Viridiplantae</taxon>
        <taxon>Streptophyta</taxon>
        <taxon>Embryophyta</taxon>
        <taxon>Tracheophyta</taxon>
        <taxon>Spermatophyta</taxon>
        <taxon>Magnoliopsida</taxon>
        <taxon>eudicotyledons</taxon>
        <taxon>Gunneridae</taxon>
        <taxon>Pentapetalae</taxon>
        <taxon>rosids</taxon>
        <taxon>fabids</taxon>
        <taxon>Malpighiales</taxon>
        <taxon>Erythroxylaceae</taxon>
        <taxon>Erythroxylum</taxon>
    </lineage>
</organism>
<dbReference type="Proteomes" id="UP001159364">
    <property type="component" value="Unassembled WGS sequence"/>
</dbReference>